<dbReference type="Proteomes" id="UP000663828">
    <property type="component" value="Unassembled WGS sequence"/>
</dbReference>
<accession>A0A816GI26</accession>
<evidence type="ECO:0000313" key="3">
    <source>
        <dbReference type="Proteomes" id="UP000663828"/>
    </source>
</evidence>
<keyword evidence="1" id="KW-0472">Membrane</keyword>
<protein>
    <submittedName>
        <fullName evidence="2">Uncharacterized protein</fullName>
    </submittedName>
</protein>
<keyword evidence="1" id="KW-0812">Transmembrane</keyword>
<keyword evidence="3" id="KW-1185">Reference proteome</keyword>
<evidence type="ECO:0000313" key="2">
    <source>
        <dbReference type="EMBL" id="CAF1674945.1"/>
    </source>
</evidence>
<keyword evidence="1" id="KW-1133">Transmembrane helix</keyword>
<feature type="non-terminal residue" evidence="2">
    <location>
        <position position="1"/>
    </location>
</feature>
<dbReference type="EMBL" id="CAJNOR010013737">
    <property type="protein sequence ID" value="CAF1674945.1"/>
    <property type="molecule type" value="Genomic_DNA"/>
</dbReference>
<comment type="caution">
    <text evidence="2">The sequence shown here is derived from an EMBL/GenBank/DDBJ whole genome shotgun (WGS) entry which is preliminary data.</text>
</comment>
<evidence type="ECO:0000256" key="1">
    <source>
        <dbReference type="SAM" id="Phobius"/>
    </source>
</evidence>
<sequence length="434" mass="47991">MQPAQPPTELQNLNFFKHKWCTTTECLQLTETRSPRFPPSPTSSRYISCLKHEKIKQPNILITNKILHCIEYPTINIMNSSNVAPAKEILKQGEMECEDVDAHIEDVNAHFEDVSQQVLRNDIWDALKADEIAEASLQVSAETVDSFAGDAQSHLFGQFLSIATNFASLPFAENLHRIPELVESITGLLEEMMKEVREYSDMASEFRDLIQCFVQMVTELKHNVNMMLPLLTSAKSQIGLLGDVMSTDPSIKMNDVDKKDLQLALNRLSTGIQDLLSLAKSTRAESQNLDGRIHKMTNSVQSKKNIVKERIKIVNFCLHNAAPVASILPSVVVGGLVAADSFGGVGALSVSGLAFPPITAIIGACVLGGAATGLAIVLVKKFWRRHQLKALCYLNKIFEGLVELSSANRHFMGYMADTEEKANKVSQNIQDIQL</sequence>
<organism evidence="2 3">
    <name type="scientific">Adineta ricciae</name>
    <name type="common">Rotifer</name>
    <dbReference type="NCBI Taxonomy" id="249248"/>
    <lineage>
        <taxon>Eukaryota</taxon>
        <taxon>Metazoa</taxon>
        <taxon>Spiralia</taxon>
        <taxon>Gnathifera</taxon>
        <taxon>Rotifera</taxon>
        <taxon>Eurotatoria</taxon>
        <taxon>Bdelloidea</taxon>
        <taxon>Adinetida</taxon>
        <taxon>Adinetidae</taxon>
        <taxon>Adineta</taxon>
    </lineage>
</organism>
<proteinExistence type="predicted"/>
<reference evidence="2" key="1">
    <citation type="submission" date="2021-02" db="EMBL/GenBank/DDBJ databases">
        <authorList>
            <person name="Nowell W R."/>
        </authorList>
    </citation>
    <scope>NUCLEOTIDE SEQUENCE</scope>
</reference>
<feature type="transmembrane region" description="Helical" evidence="1">
    <location>
        <begin position="358"/>
        <end position="379"/>
    </location>
</feature>
<name>A0A816GI26_ADIRI</name>
<gene>
    <name evidence="2" type="ORF">XAT740_LOCUS59404</name>
</gene>
<dbReference type="AlphaFoldDB" id="A0A816GI26"/>